<reference evidence="1 2" key="1">
    <citation type="submission" date="2024-02" db="EMBL/GenBank/DDBJ databases">
        <authorList>
            <person name="Chen Y."/>
            <person name="Shah S."/>
            <person name="Dougan E. K."/>
            <person name="Thang M."/>
            <person name="Chan C."/>
        </authorList>
    </citation>
    <scope>NUCLEOTIDE SEQUENCE [LARGE SCALE GENOMIC DNA]</scope>
</reference>
<dbReference type="InterPro" id="IPR015422">
    <property type="entry name" value="PyrdxlP-dep_Trfase_small"/>
</dbReference>
<dbReference type="SUPFAM" id="SSF53383">
    <property type="entry name" value="PLP-dependent transferases"/>
    <property type="match status" value="1"/>
</dbReference>
<accession>A0ABP0SQX3</accession>
<protein>
    <recommendedName>
        <fullName evidence="3">Acetylornithine aminotransferase</fullName>
    </recommendedName>
</protein>
<keyword evidence="2" id="KW-1185">Reference proteome</keyword>
<evidence type="ECO:0000313" key="1">
    <source>
        <dbReference type="EMBL" id="CAK9114600.1"/>
    </source>
</evidence>
<evidence type="ECO:0008006" key="3">
    <source>
        <dbReference type="Google" id="ProtNLM"/>
    </source>
</evidence>
<sequence length="54" mass="5972">MIFREGQGHILKDNDGESFLDFTAGIAVNCLGHSDEGVLLQLWHRSQRGSDQAT</sequence>
<gene>
    <name evidence="1" type="ORF">CCMP2556_LOCUS52985</name>
</gene>
<dbReference type="Gene3D" id="3.90.1150.10">
    <property type="entry name" value="Aspartate Aminotransferase, domain 1"/>
    <property type="match status" value="1"/>
</dbReference>
<name>A0ABP0SQX3_9DINO</name>
<dbReference type="EMBL" id="CAXAMN010028027">
    <property type="protein sequence ID" value="CAK9114600.1"/>
    <property type="molecule type" value="Genomic_DNA"/>
</dbReference>
<evidence type="ECO:0000313" key="2">
    <source>
        <dbReference type="Proteomes" id="UP001642484"/>
    </source>
</evidence>
<dbReference type="InterPro" id="IPR015424">
    <property type="entry name" value="PyrdxlP-dep_Trfase"/>
</dbReference>
<proteinExistence type="predicted"/>
<comment type="caution">
    <text evidence="1">The sequence shown here is derived from an EMBL/GenBank/DDBJ whole genome shotgun (WGS) entry which is preliminary data.</text>
</comment>
<organism evidence="1 2">
    <name type="scientific">Durusdinium trenchii</name>
    <dbReference type="NCBI Taxonomy" id="1381693"/>
    <lineage>
        <taxon>Eukaryota</taxon>
        <taxon>Sar</taxon>
        <taxon>Alveolata</taxon>
        <taxon>Dinophyceae</taxon>
        <taxon>Suessiales</taxon>
        <taxon>Symbiodiniaceae</taxon>
        <taxon>Durusdinium</taxon>
    </lineage>
</organism>
<dbReference type="Proteomes" id="UP001642484">
    <property type="component" value="Unassembled WGS sequence"/>
</dbReference>